<proteinExistence type="predicted"/>
<evidence type="ECO:0000313" key="2">
    <source>
        <dbReference type="Proteomes" id="UP000703269"/>
    </source>
</evidence>
<dbReference type="OrthoDB" id="10017101at2759"/>
<keyword evidence="1" id="KW-0489">Methyltransferase</keyword>
<accession>A0A9P3GLX5</accession>
<dbReference type="Proteomes" id="UP000703269">
    <property type="component" value="Unassembled WGS sequence"/>
</dbReference>
<organism evidence="1 2">
    <name type="scientific">Phanerochaete sordida</name>
    <dbReference type="NCBI Taxonomy" id="48140"/>
    <lineage>
        <taxon>Eukaryota</taxon>
        <taxon>Fungi</taxon>
        <taxon>Dikarya</taxon>
        <taxon>Basidiomycota</taxon>
        <taxon>Agaricomycotina</taxon>
        <taxon>Agaricomycetes</taxon>
        <taxon>Polyporales</taxon>
        <taxon>Phanerochaetaceae</taxon>
        <taxon>Phanerochaete</taxon>
    </lineage>
</organism>
<dbReference type="SUPFAM" id="SSF53335">
    <property type="entry name" value="S-adenosyl-L-methionine-dependent methyltransferases"/>
    <property type="match status" value="1"/>
</dbReference>
<keyword evidence="1" id="KW-0808">Transferase</keyword>
<dbReference type="GO" id="GO:0032259">
    <property type="term" value="P:methylation"/>
    <property type="evidence" value="ECO:0007669"/>
    <property type="project" value="UniProtKB-KW"/>
</dbReference>
<dbReference type="InterPro" id="IPR029063">
    <property type="entry name" value="SAM-dependent_MTases_sf"/>
</dbReference>
<protein>
    <submittedName>
        <fullName evidence="1">S-adenosyl-L-methionine-dependent methyltransferase</fullName>
    </submittedName>
</protein>
<name>A0A9P3GLX5_9APHY</name>
<dbReference type="Gene3D" id="3.40.50.150">
    <property type="entry name" value="Vaccinia Virus protein VP39"/>
    <property type="match status" value="1"/>
</dbReference>
<dbReference type="GO" id="GO:0008168">
    <property type="term" value="F:methyltransferase activity"/>
    <property type="evidence" value="ECO:0007669"/>
    <property type="project" value="UniProtKB-KW"/>
</dbReference>
<gene>
    <name evidence="1" type="ORF">PsYK624_144470</name>
</gene>
<keyword evidence="2" id="KW-1185">Reference proteome</keyword>
<dbReference type="EMBL" id="BPQB01000084">
    <property type="protein sequence ID" value="GJE98223.1"/>
    <property type="molecule type" value="Genomic_DNA"/>
</dbReference>
<evidence type="ECO:0000313" key="1">
    <source>
        <dbReference type="EMBL" id="GJE98223.1"/>
    </source>
</evidence>
<sequence>MSSHESILRSHKRRTVANSGAYLIPHLRPGLKLLDVGCGPGIITVDFANYVAGSAITGLDPAILAHARTHAGAAALSTANVELAAGLITI</sequence>
<reference evidence="1 2" key="1">
    <citation type="submission" date="2021-08" db="EMBL/GenBank/DDBJ databases">
        <title>Draft Genome Sequence of Phanerochaete sordida strain YK-624.</title>
        <authorList>
            <person name="Mori T."/>
            <person name="Dohra H."/>
            <person name="Suzuki T."/>
            <person name="Kawagishi H."/>
            <person name="Hirai H."/>
        </authorList>
    </citation>
    <scope>NUCLEOTIDE SEQUENCE [LARGE SCALE GENOMIC DNA]</scope>
    <source>
        <strain evidence="1 2">YK-624</strain>
    </source>
</reference>
<dbReference type="AlphaFoldDB" id="A0A9P3GLX5"/>
<comment type="caution">
    <text evidence="1">The sequence shown here is derived from an EMBL/GenBank/DDBJ whole genome shotgun (WGS) entry which is preliminary data.</text>
</comment>